<dbReference type="EMBL" id="JARKIE010000082">
    <property type="protein sequence ID" value="KAJ7688006.1"/>
    <property type="molecule type" value="Genomic_DNA"/>
</dbReference>
<gene>
    <name evidence="1" type="ORF">B0H17DRAFT_1135850</name>
</gene>
<evidence type="ECO:0000313" key="1">
    <source>
        <dbReference type="EMBL" id="KAJ7688006.1"/>
    </source>
</evidence>
<sequence length="172" mass="18916">MIKRGTAADQPITSPPNLVQTFVRHPIPSPEVNPLSVFHVYPAIVQVVNYLVWSTTQSSIFWLWYQGQSQAKSLAWVGFWPGLTLSQAKAKPKSRGFAGPARSSGECPHFALEMKTIQRKSSSWLKNPELLGAFPAGVGVGRRRVKSGRVCKEMCKIRDAIATGPVKSTVQI</sequence>
<name>A0AAD7DC41_MYCRO</name>
<protein>
    <submittedName>
        <fullName evidence="1">Uncharacterized protein</fullName>
    </submittedName>
</protein>
<dbReference type="AlphaFoldDB" id="A0AAD7DC41"/>
<reference evidence="1" key="1">
    <citation type="submission" date="2023-03" db="EMBL/GenBank/DDBJ databases">
        <title>Massive genome expansion in bonnet fungi (Mycena s.s.) driven by repeated elements and novel gene families across ecological guilds.</title>
        <authorList>
            <consortium name="Lawrence Berkeley National Laboratory"/>
            <person name="Harder C.B."/>
            <person name="Miyauchi S."/>
            <person name="Viragh M."/>
            <person name="Kuo A."/>
            <person name="Thoen E."/>
            <person name="Andreopoulos B."/>
            <person name="Lu D."/>
            <person name="Skrede I."/>
            <person name="Drula E."/>
            <person name="Henrissat B."/>
            <person name="Morin E."/>
            <person name="Kohler A."/>
            <person name="Barry K."/>
            <person name="LaButti K."/>
            <person name="Morin E."/>
            <person name="Salamov A."/>
            <person name="Lipzen A."/>
            <person name="Mereny Z."/>
            <person name="Hegedus B."/>
            <person name="Baldrian P."/>
            <person name="Stursova M."/>
            <person name="Weitz H."/>
            <person name="Taylor A."/>
            <person name="Grigoriev I.V."/>
            <person name="Nagy L.G."/>
            <person name="Martin F."/>
            <person name="Kauserud H."/>
        </authorList>
    </citation>
    <scope>NUCLEOTIDE SEQUENCE</scope>
    <source>
        <strain evidence="1">CBHHK067</strain>
    </source>
</reference>
<organism evidence="1 2">
    <name type="scientific">Mycena rosella</name>
    <name type="common">Pink bonnet</name>
    <name type="synonym">Agaricus rosellus</name>
    <dbReference type="NCBI Taxonomy" id="1033263"/>
    <lineage>
        <taxon>Eukaryota</taxon>
        <taxon>Fungi</taxon>
        <taxon>Dikarya</taxon>
        <taxon>Basidiomycota</taxon>
        <taxon>Agaricomycotina</taxon>
        <taxon>Agaricomycetes</taxon>
        <taxon>Agaricomycetidae</taxon>
        <taxon>Agaricales</taxon>
        <taxon>Marasmiineae</taxon>
        <taxon>Mycenaceae</taxon>
        <taxon>Mycena</taxon>
    </lineage>
</organism>
<dbReference type="Proteomes" id="UP001221757">
    <property type="component" value="Unassembled WGS sequence"/>
</dbReference>
<evidence type="ECO:0000313" key="2">
    <source>
        <dbReference type="Proteomes" id="UP001221757"/>
    </source>
</evidence>
<keyword evidence="2" id="KW-1185">Reference proteome</keyword>
<accession>A0AAD7DC41</accession>
<comment type="caution">
    <text evidence="1">The sequence shown here is derived from an EMBL/GenBank/DDBJ whole genome shotgun (WGS) entry which is preliminary data.</text>
</comment>
<proteinExistence type="predicted"/>